<dbReference type="AlphaFoldDB" id="C1DHN7"/>
<sequence>MRSATRAWLSAVAQARSGVFAVQAPLVLNAGFYSVKASKIIIICIY</sequence>
<evidence type="ECO:0000313" key="2">
    <source>
        <dbReference type="Proteomes" id="UP000002424"/>
    </source>
</evidence>
<dbReference type="EnsemblBacteria" id="ACO78632">
    <property type="protein sequence ID" value="ACO78632"/>
    <property type="gene ID" value="Avin_24450"/>
</dbReference>
<evidence type="ECO:0000313" key="1">
    <source>
        <dbReference type="EMBL" id="ACO78632.1"/>
    </source>
</evidence>
<accession>C1DHN7</accession>
<reference evidence="1 2" key="1">
    <citation type="journal article" date="2009" name="J. Bacteriol.">
        <title>Genome sequence of Azotobacter vinelandii, an obligate aerobe specialized to support diverse anaerobic metabolic processes.</title>
        <authorList>
            <person name="Setubal J.C."/>
            <person name="dos Santos P."/>
            <person name="Goldman B.S."/>
            <person name="Ertesvag H."/>
            <person name="Espin G."/>
            <person name="Rubio L.M."/>
            <person name="Valla S."/>
            <person name="Almeida N.F."/>
            <person name="Balasubramanian D."/>
            <person name="Cromes L."/>
            <person name="Curatti L."/>
            <person name="Du Z."/>
            <person name="Godsy E."/>
            <person name="Goodner B."/>
            <person name="Hellner-Burris K."/>
            <person name="Hernandez J.A."/>
            <person name="Houmiel K."/>
            <person name="Imperial J."/>
            <person name="Kennedy C."/>
            <person name="Larson T.J."/>
            <person name="Latreille P."/>
            <person name="Ligon L.S."/>
            <person name="Lu J."/>
            <person name="Maerk M."/>
            <person name="Miller N.M."/>
            <person name="Norton S."/>
            <person name="O'Carroll I.P."/>
            <person name="Paulsen I."/>
            <person name="Raulfs E.C."/>
            <person name="Roemer R."/>
            <person name="Rosser J."/>
            <person name="Segura D."/>
            <person name="Slater S."/>
            <person name="Stricklin S.L."/>
            <person name="Studholme D.J."/>
            <person name="Sun J."/>
            <person name="Viana C.J."/>
            <person name="Wallin E."/>
            <person name="Wang B."/>
            <person name="Wheeler C."/>
            <person name="Zhu H."/>
            <person name="Dean D.R."/>
            <person name="Dixon R."/>
            <person name="Wood D."/>
        </authorList>
    </citation>
    <scope>NUCLEOTIDE SEQUENCE [LARGE SCALE GENOMIC DNA]</scope>
    <source>
        <strain evidence="2">DJ / ATCC BAA-1303</strain>
    </source>
</reference>
<keyword evidence="2" id="KW-1185">Reference proteome</keyword>
<gene>
    <name evidence="1" type="ordered locus">Avin_24450</name>
</gene>
<name>C1DHN7_AZOVD</name>
<dbReference type="KEGG" id="avn:Avin_24450"/>
<dbReference type="HOGENOM" id="CLU_3179670_0_0_6"/>
<dbReference type="Proteomes" id="UP000002424">
    <property type="component" value="Chromosome"/>
</dbReference>
<protein>
    <submittedName>
        <fullName evidence="1">Uncharacterized protein</fullName>
    </submittedName>
</protein>
<organism evidence="1 2">
    <name type="scientific">Azotobacter vinelandii (strain DJ / ATCC BAA-1303)</name>
    <dbReference type="NCBI Taxonomy" id="322710"/>
    <lineage>
        <taxon>Bacteria</taxon>
        <taxon>Pseudomonadati</taxon>
        <taxon>Pseudomonadota</taxon>
        <taxon>Gammaproteobacteria</taxon>
        <taxon>Pseudomonadales</taxon>
        <taxon>Pseudomonadaceae</taxon>
        <taxon>Azotobacter</taxon>
    </lineage>
</organism>
<proteinExistence type="predicted"/>
<dbReference type="STRING" id="322710.Avin_24450"/>
<dbReference type="EMBL" id="CP001157">
    <property type="protein sequence ID" value="ACO78632.1"/>
    <property type="molecule type" value="Genomic_DNA"/>
</dbReference>